<dbReference type="AlphaFoldDB" id="A0A9D2PFW2"/>
<evidence type="ECO:0000256" key="3">
    <source>
        <dbReference type="SAM" id="SignalP"/>
    </source>
</evidence>
<dbReference type="InterPro" id="IPR018337">
    <property type="entry name" value="Cell_wall/Cho-bd_repeat"/>
</dbReference>
<proteinExistence type="predicted"/>
<dbReference type="Pfam" id="PF19085">
    <property type="entry name" value="Choline_bind_2"/>
    <property type="match status" value="1"/>
</dbReference>
<feature type="repeat" description="Cell wall-binding" evidence="2">
    <location>
        <begin position="261"/>
        <end position="280"/>
    </location>
</feature>
<dbReference type="Gene3D" id="2.10.270.10">
    <property type="entry name" value="Cholin Binding"/>
    <property type="match status" value="1"/>
</dbReference>
<dbReference type="Proteomes" id="UP000823883">
    <property type="component" value="Unassembled WGS sequence"/>
</dbReference>
<accession>A0A9D2PFW2</accession>
<reference evidence="4" key="1">
    <citation type="journal article" date="2021" name="PeerJ">
        <title>Extensive microbial diversity within the chicken gut microbiome revealed by metagenomics and culture.</title>
        <authorList>
            <person name="Gilroy R."/>
            <person name="Ravi A."/>
            <person name="Getino M."/>
            <person name="Pursley I."/>
            <person name="Horton D.L."/>
            <person name="Alikhan N.F."/>
            <person name="Baker D."/>
            <person name="Gharbi K."/>
            <person name="Hall N."/>
            <person name="Watson M."/>
            <person name="Adriaenssens E.M."/>
            <person name="Foster-Nyarko E."/>
            <person name="Jarju S."/>
            <person name="Secka A."/>
            <person name="Antonio M."/>
            <person name="Oren A."/>
            <person name="Chaudhuri R.R."/>
            <person name="La Ragione R."/>
            <person name="Hildebrand F."/>
            <person name="Pallen M.J."/>
        </authorList>
    </citation>
    <scope>NUCLEOTIDE SEQUENCE</scope>
    <source>
        <strain evidence="4">CHK183-5548</strain>
    </source>
</reference>
<feature type="chain" id="PRO_5039411667" evidence="3">
    <location>
        <begin position="29"/>
        <end position="322"/>
    </location>
</feature>
<reference evidence="4" key="2">
    <citation type="submission" date="2021-04" db="EMBL/GenBank/DDBJ databases">
        <authorList>
            <person name="Gilroy R."/>
        </authorList>
    </citation>
    <scope>NUCLEOTIDE SEQUENCE</scope>
    <source>
        <strain evidence="4">CHK183-5548</strain>
    </source>
</reference>
<evidence type="ECO:0000313" key="4">
    <source>
        <dbReference type="EMBL" id="HJC48725.1"/>
    </source>
</evidence>
<dbReference type="PROSITE" id="PS51170">
    <property type="entry name" value="CW"/>
    <property type="match status" value="1"/>
</dbReference>
<keyword evidence="1" id="KW-0677">Repeat</keyword>
<evidence type="ECO:0000256" key="2">
    <source>
        <dbReference type="PROSITE-ProRule" id="PRU00591"/>
    </source>
</evidence>
<dbReference type="SUPFAM" id="SSF69360">
    <property type="entry name" value="Cell wall binding repeat"/>
    <property type="match status" value="1"/>
</dbReference>
<evidence type="ECO:0000256" key="1">
    <source>
        <dbReference type="ARBA" id="ARBA00022737"/>
    </source>
</evidence>
<evidence type="ECO:0000313" key="5">
    <source>
        <dbReference type="Proteomes" id="UP000823883"/>
    </source>
</evidence>
<organism evidence="4 5">
    <name type="scientific">Candidatus Lachnoclostridium pullistercoris</name>
    <dbReference type="NCBI Taxonomy" id="2838632"/>
    <lineage>
        <taxon>Bacteria</taxon>
        <taxon>Bacillati</taxon>
        <taxon>Bacillota</taxon>
        <taxon>Clostridia</taxon>
        <taxon>Lachnospirales</taxon>
        <taxon>Lachnospiraceae</taxon>
    </lineage>
</organism>
<dbReference type="EMBL" id="DWWL01000077">
    <property type="protein sequence ID" value="HJC48725.1"/>
    <property type="molecule type" value="Genomic_DNA"/>
</dbReference>
<keyword evidence="3" id="KW-0732">Signal</keyword>
<name>A0A9D2PFW2_9FIRM</name>
<protein>
    <submittedName>
        <fullName evidence="4">Cell wall-binding protein</fullName>
    </submittedName>
</protein>
<sequence length="322" mass="35785">MRRGKWKHLIPAVLAAALAAGMTVPALAESRKKITSVNLTVDSDMKIGDDLDVSQVEIEAESDKYYVESFDFTNAGFYWGEEDVPQIEVYVNAEDGYYFSLKSSDVHLKGATYVTAVKPAGMDSTVLKITMDLPSMAGRMSELESVQFGADGMAVWEPVEGAGSYEVRLIRNSTTVGGTRTVEQTSVDFGYLMTKAATYTVKVRPVSRVDWEKKGQWAVSDNVYVDSAAAERFRAASVTPGEWVQDDNGWWFRNEDGSYTSNNWQLINGSWYYFDGNGYMMANSWVESGGFYYYVGSDGAMLKSTYVPGTQYYVNSSGVWVQ</sequence>
<dbReference type="Pfam" id="PF01473">
    <property type="entry name" value="Choline_bind_1"/>
    <property type="match status" value="2"/>
</dbReference>
<gene>
    <name evidence="4" type="ORF">IAA04_11825</name>
</gene>
<feature type="signal peptide" evidence="3">
    <location>
        <begin position="1"/>
        <end position="28"/>
    </location>
</feature>
<comment type="caution">
    <text evidence="4">The sequence shown here is derived from an EMBL/GenBank/DDBJ whole genome shotgun (WGS) entry which is preliminary data.</text>
</comment>